<evidence type="ECO:0000256" key="5">
    <source>
        <dbReference type="ARBA" id="ARBA00022837"/>
    </source>
</evidence>
<dbReference type="GO" id="GO:0051560">
    <property type="term" value="P:mitochondrial calcium ion homeostasis"/>
    <property type="evidence" value="ECO:0007669"/>
    <property type="project" value="TreeGrafter"/>
</dbReference>
<dbReference type="PROSITE" id="PS50222">
    <property type="entry name" value="EF_HAND_2"/>
    <property type="match status" value="2"/>
</dbReference>
<proteinExistence type="predicted"/>
<evidence type="ECO:0000256" key="3">
    <source>
        <dbReference type="ARBA" id="ARBA00022737"/>
    </source>
</evidence>
<feature type="domain" description="EF-hand" evidence="11">
    <location>
        <begin position="167"/>
        <end position="197"/>
    </location>
</feature>
<dbReference type="PROSITE" id="PS00018">
    <property type="entry name" value="EF_HAND_1"/>
    <property type="match status" value="1"/>
</dbReference>
<feature type="domain" description="EF-hand" evidence="11">
    <location>
        <begin position="368"/>
        <end position="403"/>
    </location>
</feature>
<dbReference type="EMBL" id="QDEB01006709">
    <property type="protein sequence ID" value="RZC42610.1"/>
    <property type="molecule type" value="Genomic_DNA"/>
</dbReference>
<evidence type="ECO:0000256" key="7">
    <source>
        <dbReference type="ARBA" id="ARBA00023128"/>
    </source>
</evidence>
<keyword evidence="13" id="KW-1185">Reference proteome</keyword>
<dbReference type="STRING" id="1661398.A0A482WBV8"/>
<sequence length="438" mass="51750">MANVQKFLRNFLRATGRNFRKFRQDFKTKRVTRLMYGYRFHLTTVVGACTTLYLLRKSHQDKQLVIQSTLKRRTSEIRFIGFASTEYKGQIFMTPLDFIESILETEPRKRHKRKSITDEDLEEIKNSTPPLAQASPSFFRSLRDKGIVSYIEYMFLLSILVKPLYAFKLCFKMFDRDNSGGVDRDEYLVMERIFGKHSKKRRGIETERNGKDQPHEEHLIDDEDGLQKKLSVDTTLMVHFFGKDGTGILSYEDFENFMLNLQREVLELEFTQFSHGLPIITEVDFARILLRYTYLDAEDYDEYIDRMLERTEKEPQQGITFEEFSSFINFLNNLTEFNLAMKYYTLLNARASVFEFQDAVKVCTGQEFSLHLVNTIFNIFDVDGDGNLSYREFIFIMKDRLHRGFKSLPKKGSWKAFRDCIRRDMLSPQASFYKGEQD</sequence>
<dbReference type="SUPFAM" id="SSF47473">
    <property type="entry name" value="EF-hand"/>
    <property type="match status" value="2"/>
</dbReference>
<keyword evidence="5" id="KW-0106">Calcium</keyword>
<evidence type="ECO:0000259" key="11">
    <source>
        <dbReference type="PROSITE" id="PS50222"/>
    </source>
</evidence>
<dbReference type="Proteomes" id="UP000292052">
    <property type="component" value="Unassembled WGS sequence"/>
</dbReference>
<dbReference type="PANTHER" id="PTHR12294">
    <property type="entry name" value="EF HAND DOMAIN FAMILY A1,A2-RELATED"/>
    <property type="match status" value="1"/>
</dbReference>
<organism evidence="12 13">
    <name type="scientific">Asbolus verrucosus</name>
    <name type="common">Desert ironclad beetle</name>
    <dbReference type="NCBI Taxonomy" id="1661398"/>
    <lineage>
        <taxon>Eukaryota</taxon>
        <taxon>Metazoa</taxon>
        <taxon>Ecdysozoa</taxon>
        <taxon>Arthropoda</taxon>
        <taxon>Hexapoda</taxon>
        <taxon>Insecta</taxon>
        <taxon>Pterygota</taxon>
        <taxon>Neoptera</taxon>
        <taxon>Endopterygota</taxon>
        <taxon>Coleoptera</taxon>
        <taxon>Polyphaga</taxon>
        <taxon>Cucujiformia</taxon>
        <taxon>Tenebrionidae</taxon>
        <taxon>Pimeliinae</taxon>
        <taxon>Asbolus</taxon>
    </lineage>
</organism>
<gene>
    <name evidence="12" type="ORF">BDFB_010058</name>
</gene>
<comment type="subcellular location">
    <subcellularLocation>
        <location evidence="1">Mitochondrion inner membrane</location>
    </subcellularLocation>
    <subcellularLocation>
        <location evidence="2">Mitochondrion intermembrane space</location>
    </subcellularLocation>
</comment>
<dbReference type="GO" id="GO:0005758">
    <property type="term" value="C:mitochondrial intermembrane space"/>
    <property type="evidence" value="ECO:0007669"/>
    <property type="project" value="UniProtKB-SubCell"/>
</dbReference>
<dbReference type="Pfam" id="PF13833">
    <property type="entry name" value="EF-hand_8"/>
    <property type="match status" value="1"/>
</dbReference>
<dbReference type="InterPro" id="IPR011992">
    <property type="entry name" value="EF-hand-dom_pair"/>
</dbReference>
<dbReference type="GO" id="GO:1990246">
    <property type="term" value="C:uniplex complex"/>
    <property type="evidence" value="ECO:0007669"/>
    <property type="project" value="TreeGrafter"/>
</dbReference>
<feature type="transmembrane region" description="Helical" evidence="10">
    <location>
        <begin position="36"/>
        <end position="55"/>
    </location>
</feature>
<dbReference type="GO" id="GO:0036444">
    <property type="term" value="P:calcium import into the mitochondrion"/>
    <property type="evidence" value="ECO:0007669"/>
    <property type="project" value="TreeGrafter"/>
</dbReference>
<dbReference type="Gene3D" id="1.10.238.10">
    <property type="entry name" value="EF-hand"/>
    <property type="match status" value="2"/>
</dbReference>
<dbReference type="Pfam" id="PF13202">
    <property type="entry name" value="EF-hand_5"/>
    <property type="match status" value="1"/>
</dbReference>
<evidence type="ECO:0000313" key="13">
    <source>
        <dbReference type="Proteomes" id="UP000292052"/>
    </source>
</evidence>
<evidence type="ECO:0000256" key="2">
    <source>
        <dbReference type="ARBA" id="ARBA00004569"/>
    </source>
</evidence>
<evidence type="ECO:0000313" key="12">
    <source>
        <dbReference type="EMBL" id="RZC42610.1"/>
    </source>
</evidence>
<reference evidence="12 13" key="1">
    <citation type="submission" date="2017-03" db="EMBL/GenBank/DDBJ databases">
        <title>Genome of the blue death feigning beetle - Asbolus verrucosus.</title>
        <authorList>
            <person name="Rider S.D."/>
        </authorList>
    </citation>
    <scope>NUCLEOTIDE SEQUENCE [LARGE SCALE GENOMIC DNA]</scope>
    <source>
        <strain evidence="12">Butters</strain>
        <tissue evidence="12">Head and leg muscle</tissue>
    </source>
</reference>
<dbReference type="GO" id="GO:0005509">
    <property type="term" value="F:calcium ion binding"/>
    <property type="evidence" value="ECO:0007669"/>
    <property type="project" value="InterPro"/>
</dbReference>
<dbReference type="OrthoDB" id="5859791at2759"/>
<dbReference type="SMART" id="SM00054">
    <property type="entry name" value="EFh"/>
    <property type="match status" value="3"/>
</dbReference>
<name>A0A482WBV8_ASBVE</name>
<protein>
    <submittedName>
        <fullName evidence="12">EF-hand 8 domain containing protein</fullName>
    </submittedName>
</protein>
<keyword evidence="10" id="KW-0812">Transmembrane</keyword>
<evidence type="ECO:0000256" key="6">
    <source>
        <dbReference type="ARBA" id="ARBA00022946"/>
    </source>
</evidence>
<evidence type="ECO:0000256" key="8">
    <source>
        <dbReference type="ARBA" id="ARBA00023136"/>
    </source>
</evidence>
<accession>A0A482WBV8</accession>
<keyword evidence="8 10" id="KW-0472">Membrane</keyword>
<keyword evidence="3" id="KW-0677">Repeat</keyword>
<dbReference type="InterPro" id="IPR018247">
    <property type="entry name" value="EF_Hand_1_Ca_BS"/>
</dbReference>
<dbReference type="PANTHER" id="PTHR12294:SF13">
    <property type="entry name" value="MITOCHONDRIAL CALCIUM UPTAKE 3, ISOFORM D"/>
    <property type="match status" value="1"/>
</dbReference>
<dbReference type="CDD" id="cd15900">
    <property type="entry name" value="EFh_MICU"/>
    <property type="match status" value="1"/>
</dbReference>
<evidence type="ECO:0000256" key="4">
    <source>
        <dbReference type="ARBA" id="ARBA00022792"/>
    </source>
</evidence>
<evidence type="ECO:0000256" key="1">
    <source>
        <dbReference type="ARBA" id="ARBA00004273"/>
    </source>
</evidence>
<keyword evidence="7" id="KW-0496">Mitochondrion</keyword>
<evidence type="ECO:0000256" key="10">
    <source>
        <dbReference type="SAM" id="Phobius"/>
    </source>
</evidence>
<feature type="compositionally biased region" description="Basic and acidic residues" evidence="9">
    <location>
        <begin position="203"/>
        <end position="218"/>
    </location>
</feature>
<keyword evidence="6" id="KW-0809">Transit peptide</keyword>
<keyword evidence="10" id="KW-1133">Transmembrane helix</keyword>
<keyword evidence="4" id="KW-0999">Mitochondrion inner membrane</keyword>
<comment type="caution">
    <text evidence="12">The sequence shown here is derived from an EMBL/GenBank/DDBJ whole genome shotgun (WGS) entry which is preliminary data.</text>
</comment>
<dbReference type="InterPro" id="IPR002048">
    <property type="entry name" value="EF_hand_dom"/>
</dbReference>
<dbReference type="AlphaFoldDB" id="A0A482WBV8"/>
<dbReference type="InterPro" id="IPR039800">
    <property type="entry name" value="MICU1/2/3"/>
</dbReference>
<evidence type="ECO:0000256" key="9">
    <source>
        <dbReference type="SAM" id="MobiDB-lite"/>
    </source>
</evidence>
<feature type="region of interest" description="Disordered" evidence="9">
    <location>
        <begin position="201"/>
        <end position="220"/>
    </location>
</feature>